<dbReference type="GO" id="GO:0005576">
    <property type="term" value="C:extracellular region"/>
    <property type="evidence" value="ECO:0007669"/>
    <property type="project" value="UniProtKB-SubCell"/>
</dbReference>
<feature type="domain" description="VWFA" evidence="7">
    <location>
        <begin position="1556"/>
        <end position="1750"/>
    </location>
</feature>
<sequence>SSISKDNFQEVRRFLHSFIEGLDIGADKVHIGLAQFSNEIQKQFHLGEHMDQRALLEHVDGLVQLEGGTATGKAITVLREEFFTKANGSRADQRVPQIAVVLTDGASADKVTLPAKALRQQGVIVFAIGVGALKLMATSPFFYQTTSITSVLKTVFETEEVVTVTDDCSEASLADIVFIVDESSSNSTANFQLVRGFIHKIVDGLDIDCNRVRVGIVLYSNKASAQVYLNSFKEKTDILQFIKILPYRRGLTYTGEALEYAREKMFIKERGSRKEQGVQQVAIVITGKSQDNVTSHAAALRRAGVTVYAVGIKDADENELRQIASDPPNKHVLHVDSYAKLKTLEKSLKRNDTSAFFSLLILGCLQTDEADMFFLIDHSGSIKYPDFADMKTFINKFINTFHIGPHHIRVGVVKFSDTPALEFDLTTYPDKPSVEKAVDGIIQLGGGTKTGLALNSMGPHFDRAKATRSNKVREYLIVITDRESEDNVKDQAAKLRAQGVTIYAIGVKLANDTQLLEIAGSQEKKFFVNNFDALKPIKNDIITDICSPDICKDMKGDVLFLIDSSGSINNPDFQKMKVFMQSIINKSDIGLDKVHVGIIQFSTSQQVIFPLNKHNDKEDMLQDLQTMQQIGGGTHTGKALSYTSQFFDPPKGGRTNVKQFLIVVTDGEAQDEVMSPAKKLQDKGVIIYAIGVVNANNTQLLEISGAQERVYSERDFDALKALDSQLALAICDPERECVTTEIADIIFLVDGSTSISSDNFDIMKNFMMSVVNETSVGEKQTRYGLIVFSDNPESKFTLNEYKSKRDVNSAITKLREPSGDTNTGKALKYSLGYFGAQYGGRKALNVPQWLMVITDGEATDHNSLAGPAKELRDNGIIVYSIGVVGANKQALELMAGDTNKVFFVDDFHKLNTLQKNISFEFCQTSKPVCEKTQGDLVLLIDSSESISTTDFTIMKKFATDLVSSFNIAEQSFRVGVAQFSSDPKKEFFLNEYYTEAEVNIQINNTMQIPYTTNIGKALRYIRTEYFQPARGSRINAKVSQNLVVITDGRSDDNVVDAAEKLKAMNIEVFAIGIGKDHKPVELGQITLNPERVFSVQDFASLDKIKKKVVDTICSSTPAGCTIDIAMGFDITRRANAQGLFDGQAQLQAFLPQIIRYVSNLKGLCCVAGDGSIETNIGFRVVEQDGKVLYDYNFEKYDEKIVEKVMALQTSQTTYFNSFLLRSFSDKFQKSNAGVKVLVIFSDGLDDDVVKLEQESELLRTKGINALLTVALEGVQNANLFQMVEFGRGFGYKQPLNIGMHNLGNTLLTQIVSGSSFCDNRIRTTLLVVSPCVVVILYAACPAYPTELVFALDMSQDVEPATFERMRSALLSILDDVAIAESNCPTGARVAVVSYSANTKYLIRFQDYQRKPELLEAIQNIALERTSNQRHLGEAMRFVGRHVFKRTRKALTMRKVAVFFTNGPSVDSAAIVTAAMEFKALNIAPAVIALRNSPDVQRAFEADDTGSFILVRLVDRSQDQNAVLTRIKNCVICYDHCKPAQGCDFTDTQRPLVVDMDLTLVVDGSREIRADQYAGVQELLGSVVKQVAWSPKPSVADGRARVALLQTSSSLLPQTSQAVTVEFDLQKYHNHIGLQTHLRSMQQHGGVSSLGQTLEYALSKVFLKATRPRKSRVVLAVVGAETAHWDQAKLAYISQKAKCQGVSLFVIAVGDHYNSTQVEELASTPSEQHLLHLWHVKEWERGYAQRFFRAFLRGGNSYPPAHLKLKCDLMLGQEHRQGQGQAEWDVWKEEEEYTDEEEFLEHTGVFPTQIALDQVDTIHAFSRGDGATSPPRPQPNSNGNQ</sequence>
<dbReference type="PANTHER" id="PTHR24020:SF86">
    <property type="entry name" value="COLLAGEN, TYPE VI, ALPHA 4"/>
    <property type="match status" value="1"/>
</dbReference>
<reference evidence="8" key="1">
    <citation type="submission" date="2020-07" db="EMBL/GenBank/DDBJ databases">
        <title>A long reads based de novo assembly of the rainbow trout Arlee double haploid line genome.</title>
        <authorList>
            <person name="Gao G."/>
            <person name="Palti Y."/>
        </authorList>
    </citation>
    <scope>NUCLEOTIDE SEQUENCE [LARGE SCALE GENOMIC DNA]</scope>
</reference>
<evidence type="ECO:0000256" key="4">
    <source>
        <dbReference type="ARBA" id="ARBA00022737"/>
    </source>
</evidence>
<dbReference type="FunFam" id="3.40.50.410:FF:000021">
    <property type="entry name" value="Collagen, type VI, alpha 3"/>
    <property type="match status" value="1"/>
</dbReference>
<comment type="subcellular location">
    <subcellularLocation>
        <location evidence="1">Secreted</location>
    </subcellularLocation>
</comment>
<dbReference type="Pfam" id="PF00092">
    <property type="entry name" value="VWA"/>
    <property type="match status" value="8"/>
</dbReference>
<dbReference type="Gene3D" id="3.40.50.410">
    <property type="entry name" value="von Willebrand factor, type A domain"/>
    <property type="match status" value="8"/>
</dbReference>
<feature type="domain" description="VWFA" evidence="7">
    <location>
        <begin position="557"/>
        <end position="726"/>
    </location>
</feature>
<keyword evidence="2" id="KW-0964">Secreted</keyword>
<dbReference type="Ensembl" id="ENSOMYT00000010527.2">
    <property type="protein sequence ID" value="ENSOMYP00000009502.2"/>
    <property type="gene ID" value="ENSOMYG00000004814.2"/>
</dbReference>
<dbReference type="CDD" id="cd01472">
    <property type="entry name" value="vWA_collagen"/>
    <property type="match status" value="2"/>
</dbReference>
<evidence type="ECO:0000256" key="2">
    <source>
        <dbReference type="ARBA" id="ARBA00022525"/>
    </source>
</evidence>
<dbReference type="PRINTS" id="PR00453">
    <property type="entry name" value="VWFADOMAIN"/>
</dbReference>
<accession>A0A8C7NLH4</accession>
<evidence type="ECO:0000256" key="1">
    <source>
        <dbReference type="ARBA" id="ARBA00004613"/>
    </source>
</evidence>
<dbReference type="SMART" id="SM00327">
    <property type="entry name" value="VWA"/>
    <property type="match status" value="8"/>
</dbReference>
<keyword evidence="4" id="KW-0677">Repeat</keyword>
<keyword evidence="3" id="KW-0732">Signal</keyword>
<dbReference type="PANTHER" id="PTHR24020">
    <property type="entry name" value="COLLAGEN ALPHA"/>
    <property type="match status" value="1"/>
</dbReference>
<keyword evidence="9" id="KW-1185">Reference proteome</keyword>
<feature type="domain" description="VWFA" evidence="7">
    <location>
        <begin position="744"/>
        <end position="917"/>
    </location>
</feature>
<name>A0A8C7NLH4_ONCMY</name>
<evidence type="ECO:0000313" key="8">
    <source>
        <dbReference type="Ensembl" id="ENSOMYP00000009502.2"/>
    </source>
</evidence>
<feature type="domain" description="VWFA" evidence="7">
    <location>
        <begin position="175"/>
        <end position="348"/>
    </location>
</feature>
<dbReference type="InterPro" id="IPR036465">
    <property type="entry name" value="vWFA_dom_sf"/>
</dbReference>
<feature type="domain" description="VWFA" evidence="7">
    <location>
        <begin position="371"/>
        <end position="541"/>
    </location>
</feature>
<reference evidence="8" key="2">
    <citation type="submission" date="2025-08" db="UniProtKB">
        <authorList>
            <consortium name="Ensembl"/>
        </authorList>
    </citation>
    <scope>IDENTIFICATION</scope>
</reference>
<evidence type="ECO:0000256" key="5">
    <source>
        <dbReference type="ARBA" id="ARBA00023180"/>
    </source>
</evidence>
<evidence type="ECO:0000313" key="9">
    <source>
        <dbReference type="Proteomes" id="UP000694395"/>
    </source>
</evidence>
<feature type="domain" description="VWFA" evidence="7">
    <location>
        <begin position="1346"/>
        <end position="1530"/>
    </location>
</feature>
<evidence type="ECO:0000256" key="3">
    <source>
        <dbReference type="ARBA" id="ARBA00022729"/>
    </source>
</evidence>
<dbReference type="Proteomes" id="UP000694395">
    <property type="component" value="Chromosome 2"/>
</dbReference>
<dbReference type="FunFam" id="3.40.50.410:FF:000016">
    <property type="entry name" value="Collagen type VI alpha 3 chain"/>
    <property type="match status" value="1"/>
</dbReference>
<dbReference type="SUPFAM" id="SSF53300">
    <property type="entry name" value="vWA-like"/>
    <property type="match status" value="9"/>
</dbReference>
<evidence type="ECO:0000256" key="6">
    <source>
        <dbReference type="SAM" id="MobiDB-lite"/>
    </source>
</evidence>
<dbReference type="InterPro" id="IPR050525">
    <property type="entry name" value="ECM_Assembly_Org"/>
</dbReference>
<protein>
    <submittedName>
        <fullName evidence="8">Collagen type VI alpha 6 chain</fullName>
    </submittedName>
</protein>
<dbReference type="PROSITE" id="PS50234">
    <property type="entry name" value="VWFA"/>
    <property type="match status" value="8"/>
</dbReference>
<dbReference type="InterPro" id="IPR002035">
    <property type="entry name" value="VWF_A"/>
</dbReference>
<reference evidence="8" key="3">
    <citation type="submission" date="2025-09" db="UniProtKB">
        <authorList>
            <consortium name="Ensembl"/>
        </authorList>
    </citation>
    <scope>IDENTIFICATION</scope>
</reference>
<dbReference type="GeneTree" id="ENSGT00940000155619"/>
<organism evidence="8 9">
    <name type="scientific">Oncorhynchus mykiss</name>
    <name type="common">Rainbow trout</name>
    <name type="synonym">Salmo gairdneri</name>
    <dbReference type="NCBI Taxonomy" id="8022"/>
    <lineage>
        <taxon>Eukaryota</taxon>
        <taxon>Metazoa</taxon>
        <taxon>Chordata</taxon>
        <taxon>Craniata</taxon>
        <taxon>Vertebrata</taxon>
        <taxon>Euteleostomi</taxon>
        <taxon>Actinopterygii</taxon>
        <taxon>Neopterygii</taxon>
        <taxon>Teleostei</taxon>
        <taxon>Protacanthopterygii</taxon>
        <taxon>Salmoniformes</taxon>
        <taxon>Salmonidae</taxon>
        <taxon>Salmoninae</taxon>
        <taxon>Oncorhynchus</taxon>
    </lineage>
</organism>
<evidence type="ECO:0000259" key="7">
    <source>
        <dbReference type="PROSITE" id="PS50234"/>
    </source>
</evidence>
<feature type="domain" description="VWFA" evidence="7">
    <location>
        <begin position="1"/>
        <end position="131"/>
    </location>
</feature>
<feature type="domain" description="VWFA" evidence="7">
    <location>
        <begin position="935"/>
        <end position="1108"/>
    </location>
</feature>
<dbReference type="FunFam" id="3.40.50.410:FF:000004">
    <property type="entry name" value="collagen alpha-6(VI) chain"/>
    <property type="match status" value="5"/>
</dbReference>
<keyword evidence="5" id="KW-0325">Glycoprotein</keyword>
<feature type="region of interest" description="Disordered" evidence="6">
    <location>
        <begin position="1820"/>
        <end position="1840"/>
    </location>
</feature>
<proteinExistence type="predicted"/>
<dbReference type="CDD" id="cd01450">
    <property type="entry name" value="vWFA_subfamily_ECM"/>
    <property type="match status" value="3"/>
</dbReference>